<reference evidence="7 8" key="1">
    <citation type="submission" date="2016-10" db="EMBL/GenBank/DDBJ databases">
        <title>Draft Genome sequence of Roseomonas sp. strain M3.</title>
        <authorList>
            <person name="Subhash Y."/>
            <person name="Lee S."/>
        </authorList>
    </citation>
    <scope>NUCLEOTIDE SEQUENCE [LARGE SCALE GENOMIC DNA]</scope>
    <source>
        <strain evidence="7 8">M3</strain>
    </source>
</reference>
<evidence type="ECO:0000256" key="3">
    <source>
        <dbReference type="ARBA" id="ARBA00022692"/>
    </source>
</evidence>
<proteinExistence type="predicted"/>
<evidence type="ECO:0000313" key="7">
    <source>
        <dbReference type="EMBL" id="ONG47450.1"/>
    </source>
</evidence>
<dbReference type="PANTHER" id="PTHR42770:SF7">
    <property type="entry name" value="MEMBRANE PROTEIN"/>
    <property type="match status" value="1"/>
</dbReference>
<evidence type="ECO:0000313" key="8">
    <source>
        <dbReference type="Proteomes" id="UP000188879"/>
    </source>
</evidence>
<feature type="transmembrane region" description="Helical" evidence="6">
    <location>
        <begin position="130"/>
        <end position="148"/>
    </location>
</feature>
<dbReference type="Proteomes" id="UP000188879">
    <property type="component" value="Unassembled WGS sequence"/>
</dbReference>
<dbReference type="GO" id="GO:0005886">
    <property type="term" value="C:plasma membrane"/>
    <property type="evidence" value="ECO:0007669"/>
    <property type="project" value="UniProtKB-SubCell"/>
</dbReference>
<dbReference type="PANTHER" id="PTHR42770">
    <property type="entry name" value="AMINO ACID TRANSPORTER-RELATED"/>
    <property type="match status" value="1"/>
</dbReference>
<organism evidence="7 8">
    <name type="scientific">Teichococcus deserti</name>
    <dbReference type="NCBI Taxonomy" id="1817963"/>
    <lineage>
        <taxon>Bacteria</taxon>
        <taxon>Pseudomonadati</taxon>
        <taxon>Pseudomonadota</taxon>
        <taxon>Alphaproteobacteria</taxon>
        <taxon>Acetobacterales</taxon>
        <taxon>Roseomonadaceae</taxon>
        <taxon>Roseomonas</taxon>
    </lineage>
</organism>
<dbReference type="Pfam" id="PF13520">
    <property type="entry name" value="AA_permease_2"/>
    <property type="match status" value="1"/>
</dbReference>
<dbReference type="AlphaFoldDB" id="A0A1V2GX03"/>
<dbReference type="EMBL" id="MLCO01000275">
    <property type="protein sequence ID" value="ONG47450.1"/>
    <property type="molecule type" value="Genomic_DNA"/>
</dbReference>
<dbReference type="OrthoDB" id="9762947at2"/>
<evidence type="ECO:0000256" key="6">
    <source>
        <dbReference type="SAM" id="Phobius"/>
    </source>
</evidence>
<keyword evidence="5 6" id="KW-0472">Membrane</keyword>
<feature type="transmembrane region" description="Helical" evidence="6">
    <location>
        <begin position="93"/>
        <end position="118"/>
    </location>
</feature>
<protein>
    <submittedName>
        <fullName evidence="7">Amino acid transporter</fullName>
    </submittedName>
</protein>
<feature type="transmembrane region" description="Helical" evidence="6">
    <location>
        <begin position="281"/>
        <end position="311"/>
    </location>
</feature>
<evidence type="ECO:0000256" key="1">
    <source>
        <dbReference type="ARBA" id="ARBA00004651"/>
    </source>
</evidence>
<feature type="transmembrane region" description="Helical" evidence="6">
    <location>
        <begin position="21"/>
        <end position="39"/>
    </location>
</feature>
<feature type="transmembrane region" description="Helical" evidence="6">
    <location>
        <begin position="390"/>
        <end position="410"/>
    </location>
</feature>
<feature type="transmembrane region" description="Helical" evidence="6">
    <location>
        <begin position="155"/>
        <end position="177"/>
    </location>
</feature>
<keyword evidence="2" id="KW-1003">Cell membrane</keyword>
<dbReference type="RefSeq" id="WP_076959676.1">
    <property type="nucleotide sequence ID" value="NZ_MLCO01000275.1"/>
</dbReference>
<dbReference type="InterPro" id="IPR050367">
    <property type="entry name" value="APC_superfamily"/>
</dbReference>
<evidence type="ECO:0000256" key="2">
    <source>
        <dbReference type="ARBA" id="ARBA00022475"/>
    </source>
</evidence>
<dbReference type="PIRSF" id="PIRSF006060">
    <property type="entry name" value="AA_transporter"/>
    <property type="match status" value="1"/>
</dbReference>
<evidence type="ECO:0000256" key="4">
    <source>
        <dbReference type="ARBA" id="ARBA00022989"/>
    </source>
</evidence>
<name>A0A1V2GX03_9PROT</name>
<feature type="transmembrane region" description="Helical" evidence="6">
    <location>
        <begin position="356"/>
        <end position="378"/>
    </location>
</feature>
<sequence>MAAEARSAEAPALKRAVGLPLLLMYGLGSMLGAGIYGLVGEAAKLMGSAIWIAFLVSMAAALLTGLSYATIASRYPRAGGAAYVTQRAYRSPAVAYLVGLAVACSGLTSIATQANVVARNLQAAFGLEGVPPALLALGFLLILAGILLRGIKESLWANAVCTVVEAAGLLLVIAVGVPYWGSASLFDWPEGGGEATGTALLVFQGAVLTFFSFIGFEDTLNLAEEVKDPERTMPLGLILAMLIATGIYMAICVTAVSVIPWRELAAAPAPLAAVVEKAAPWFPKVGFIGITIFAVANTALVNYVMASRLLYGMAKQGLLPAPLARVHAGRQVPYVAILALLAVVIGLSLLGDVAALAAATVLLLLFVFAIVNGALVLLIRRPGEPQGRFALPWIVPAFGALVCLALIVVRVTSGNLTAPLIALGLLAAILLLYVATRKRDGDAMERFVKSDALS</sequence>
<comment type="subcellular location">
    <subcellularLocation>
        <location evidence="1">Cell membrane</location>
        <topology evidence="1">Multi-pass membrane protein</topology>
    </subcellularLocation>
</comment>
<gene>
    <name evidence="7" type="ORF">BKE38_23280</name>
</gene>
<keyword evidence="4 6" id="KW-1133">Transmembrane helix</keyword>
<feature type="transmembrane region" description="Helical" evidence="6">
    <location>
        <begin position="416"/>
        <end position="436"/>
    </location>
</feature>
<dbReference type="InterPro" id="IPR002293">
    <property type="entry name" value="AA/rel_permease1"/>
</dbReference>
<accession>A0A1V2GX03</accession>
<dbReference type="Gene3D" id="1.20.1740.10">
    <property type="entry name" value="Amino acid/polyamine transporter I"/>
    <property type="match status" value="1"/>
</dbReference>
<dbReference type="GO" id="GO:0022857">
    <property type="term" value="F:transmembrane transporter activity"/>
    <property type="evidence" value="ECO:0007669"/>
    <property type="project" value="InterPro"/>
</dbReference>
<feature type="transmembrane region" description="Helical" evidence="6">
    <location>
        <begin position="237"/>
        <end position="261"/>
    </location>
</feature>
<feature type="transmembrane region" description="Helical" evidence="6">
    <location>
        <begin position="197"/>
        <end position="216"/>
    </location>
</feature>
<keyword evidence="8" id="KW-1185">Reference proteome</keyword>
<evidence type="ECO:0000256" key="5">
    <source>
        <dbReference type="ARBA" id="ARBA00023136"/>
    </source>
</evidence>
<feature type="transmembrane region" description="Helical" evidence="6">
    <location>
        <begin position="332"/>
        <end position="350"/>
    </location>
</feature>
<comment type="caution">
    <text evidence="7">The sequence shown here is derived from an EMBL/GenBank/DDBJ whole genome shotgun (WGS) entry which is preliminary data.</text>
</comment>
<feature type="transmembrane region" description="Helical" evidence="6">
    <location>
        <begin position="51"/>
        <end position="72"/>
    </location>
</feature>
<keyword evidence="3 6" id="KW-0812">Transmembrane</keyword>